<keyword evidence="2" id="KW-1185">Reference proteome</keyword>
<evidence type="ECO:0000313" key="2">
    <source>
        <dbReference type="Proteomes" id="UP000181936"/>
    </source>
</evidence>
<dbReference type="OrthoDB" id="2353168at2"/>
<dbReference type="EMBL" id="CP016020">
    <property type="protein sequence ID" value="APH03291.1"/>
    <property type="molecule type" value="Genomic_DNA"/>
</dbReference>
<dbReference type="AlphaFoldDB" id="A0A1L3MLS5"/>
<dbReference type="SUPFAM" id="SSF54593">
    <property type="entry name" value="Glyoxalase/Bleomycin resistance protein/Dihydroxybiphenyl dioxygenase"/>
    <property type="match status" value="1"/>
</dbReference>
<evidence type="ECO:0008006" key="3">
    <source>
        <dbReference type="Google" id="ProtNLM"/>
    </source>
</evidence>
<dbReference type="STRING" id="1547283.A9C19_00160"/>
<sequence length="202" mass="23831">MDKTPFLFHYHFWTPYLEETEEFYRQQGFEVTQRIGKLDGTFQSFNPPLTWDDFRHQNILFRIIECQKGKVNVTLGYGKKVVFDHLGFYVSEDEKVGICQRAEMFKWKVESNDRRTFISTPYQFRIELQTHEDAIYDMESDFHLLRVGLSSNKEDMITKLKELLGVDALPIDMTVKEKMRLESVEFCGTSLGKTDPNGLFLK</sequence>
<dbReference type="KEGG" id="bwh:A9C19_00160"/>
<name>A0A1L3MLS5_9BACI</name>
<protein>
    <recommendedName>
        <fullName evidence="3">VOC domain-containing protein</fullName>
    </recommendedName>
</protein>
<dbReference type="Proteomes" id="UP000181936">
    <property type="component" value="Chromosome"/>
</dbReference>
<dbReference type="Gene3D" id="3.10.180.10">
    <property type="entry name" value="2,3-Dihydroxybiphenyl 1,2-Dioxygenase, domain 1"/>
    <property type="match status" value="1"/>
</dbReference>
<dbReference type="RefSeq" id="WP_072578074.1">
    <property type="nucleotide sequence ID" value="NZ_CP016020.1"/>
</dbReference>
<dbReference type="InterPro" id="IPR029068">
    <property type="entry name" value="Glyas_Bleomycin-R_OHBP_Dase"/>
</dbReference>
<gene>
    <name evidence="1" type="ORF">A9C19_00160</name>
</gene>
<accession>A0A1L3MLS5</accession>
<proteinExistence type="predicted"/>
<organism evidence="1 2">
    <name type="scientific">Bacillus weihaiensis</name>
    <dbReference type="NCBI Taxonomy" id="1547283"/>
    <lineage>
        <taxon>Bacteria</taxon>
        <taxon>Bacillati</taxon>
        <taxon>Bacillota</taxon>
        <taxon>Bacilli</taxon>
        <taxon>Bacillales</taxon>
        <taxon>Bacillaceae</taxon>
        <taxon>Bacillus</taxon>
    </lineage>
</organism>
<reference evidence="1 2" key="1">
    <citation type="journal article" date="2016" name="Sci. Rep.">
        <title>Complete genome sequence and transcriptomic analysis of a novel marine strain Bacillus weihaiensis reveals the mechanism of brown algae degradation.</title>
        <authorList>
            <person name="Zhu Y."/>
            <person name="Chen P."/>
            <person name="Bao Y."/>
            <person name="Men Y."/>
            <person name="Zeng Y."/>
            <person name="Yang J."/>
            <person name="Sun J."/>
            <person name="Sun Y."/>
        </authorList>
    </citation>
    <scope>NUCLEOTIDE SEQUENCE [LARGE SCALE GENOMIC DNA]</scope>
    <source>
        <strain evidence="1 2">Alg07</strain>
    </source>
</reference>
<evidence type="ECO:0000313" key="1">
    <source>
        <dbReference type="EMBL" id="APH03291.1"/>
    </source>
</evidence>